<reference evidence="3" key="1">
    <citation type="journal article" date="2014" name="Nat. Genet.">
        <title>Genome of the human hookworm Necator americanus.</title>
        <authorList>
            <person name="Tang Y.T."/>
            <person name="Gao X."/>
            <person name="Rosa B.A."/>
            <person name="Abubucker S."/>
            <person name="Hallsworth-Pepin K."/>
            <person name="Martin J."/>
            <person name="Tyagi R."/>
            <person name="Heizer E."/>
            <person name="Zhang X."/>
            <person name="Bhonagiri-Palsikar V."/>
            <person name="Minx P."/>
            <person name="Warren W.C."/>
            <person name="Wang Q."/>
            <person name="Zhan B."/>
            <person name="Hotez P.J."/>
            <person name="Sternberg P.W."/>
            <person name="Dougall A."/>
            <person name="Gaze S.T."/>
            <person name="Mulvenna J."/>
            <person name="Sotillo J."/>
            <person name="Ranganathan S."/>
            <person name="Rabelo E.M."/>
            <person name="Wilson R.K."/>
            <person name="Felgner P.L."/>
            <person name="Bethony J."/>
            <person name="Hawdon J.M."/>
            <person name="Gasser R.B."/>
            <person name="Loukas A."/>
            <person name="Mitreva M."/>
        </authorList>
    </citation>
    <scope>NUCLEOTIDE SEQUENCE [LARGE SCALE GENOMIC DNA]</scope>
</reference>
<evidence type="ECO:0000313" key="3">
    <source>
        <dbReference type="Proteomes" id="UP000053676"/>
    </source>
</evidence>
<gene>
    <name evidence="2" type="ORF">NECAME_05523</name>
</gene>
<protein>
    <recommendedName>
        <fullName evidence="4">Secreted protein</fullName>
    </recommendedName>
</protein>
<dbReference type="Proteomes" id="UP000053676">
    <property type="component" value="Unassembled WGS sequence"/>
</dbReference>
<sequence>MSTAKLVYVWFIENLIWLCMARRARPVPSGGLSSENLQRIQIRRLDWPLVKVDVVGKVWPHTSSAPLPSCEWELPPAGWCKDGFQSEH</sequence>
<dbReference type="EMBL" id="KI669223">
    <property type="protein sequence ID" value="ETN68678.1"/>
    <property type="molecule type" value="Genomic_DNA"/>
</dbReference>
<evidence type="ECO:0000313" key="2">
    <source>
        <dbReference type="EMBL" id="ETN68678.1"/>
    </source>
</evidence>
<proteinExistence type="predicted"/>
<keyword evidence="1" id="KW-0732">Signal</keyword>
<evidence type="ECO:0000256" key="1">
    <source>
        <dbReference type="SAM" id="SignalP"/>
    </source>
</evidence>
<accession>W2SGK4</accession>
<keyword evidence="3" id="KW-1185">Reference proteome</keyword>
<name>W2SGK4_NECAM</name>
<feature type="signal peptide" evidence="1">
    <location>
        <begin position="1"/>
        <end position="21"/>
    </location>
</feature>
<organism evidence="2 3">
    <name type="scientific">Necator americanus</name>
    <name type="common">Human hookworm</name>
    <dbReference type="NCBI Taxonomy" id="51031"/>
    <lineage>
        <taxon>Eukaryota</taxon>
        <taxon>Metazoa</taxon>
        <taxon>Ecdysozoa</taxon>
        <taxon>Nematoda</taxon>
        <taxon>Chromadorea</taxon>
        <taxon>Rhabditida</taxon>
        <taxon>Rhabditina</taxon>
        <taxon>Rhabditomorpha</taxon>
        <taxon>Strongyloidea</taxon>
        <taxon>Ancylostomatidae</taxon>
        <taxon>Bunostominae</taxon>
        <taxon>Necator</taxon>
    </lineage>
</organism>
<dbReference type="KEGG" id="nai:NECAME_05523"/>
<dbReference type="AlphaFoldDB" id="W2SGK4"/>
<feature type="chain" id="PRO_5004825880" description="Secreted protein" evidence="1">
    <location>
        <begin position="22"/>
        <end position="88"/>
    </location>
</feature>
<evidence type="ECO:0008006" key="4">
    <source>
        <dbReference type="Google" id="ProtNLM"/>
    </source>
</evidence>